<evidence type="ECO:0008006" key="4">
    <source>
        <dbReference type="Google" id="ProtNLM"/>
    </source>
</evidence>
<dbReference type="Proteomes" id="UP000075886">
    <property type="component" value="Unassembled WGS sequence"/>
</dbReference>
<evidence type="ECO:0000256" key="1">
    <source>
        <dbReference type="SAM" id="MobiDB-lite"/>
    </source>
</evidence>
<keyword evidence="3" id="KW-1185">Reference proteome</keyword>
<dbReference type="VEuPathDB" id="VectorBase:AFAF016759"/>
<name>A0A182QTV8_9DIPT</name>
<dbReference type="InterPro" id="IPR031974">
    <property type="entry name" value="PDCD7"/>
</dbReference>
<dbReference type="STRING" id="69004.A0A182QTV8"/>
<dbReference type="AlphaFoldDB" id="A0A182QTV8"/>
<protein>
    <recommendedName>
        <fullName evidence="4">Programmed cell death protein 7</fullName>
    </recommendedName>
</protein>
<dbReference type="EMBL" id="AXCN02000271">
    <property type="status" value="NOT_ANNOTATED_CDS"/>
    <property type="molecule type" value="Genomic_DNA"/>
</dbReference>
<feature type="region of interest" description="Disordered" evidence="1">
    <location>
        <begin position="342"/>
        <end position="368"/>
    </location>
</feature>
<evidence type="ECO:0000313" key="3">
    <source>
        <dbReference type="Proteomes" id="UP000075886"/>
    </source>
</evidence>
<dbReference type="EnsemblMetazoa" id="AFAF016759-RA">
    <property type="protein sequence ID" value="AFAF016759-PA"/>
    <property type="gene ID" value="AFAF016759"/>
</dbReference>
<evidence type="ECO:0000313" key="2">
    <source>
        <dbReference type="EnsemblMetazoa" id="AFAF016759-PA"/>
    </source>
</evidence>
<proteinExistence type="predicted"/>
<reference evidence="3" key="1">
    <citation type="submission" date="2014-01" db="EMBL/GenBank/DDBJ databases">
        <title>The Genome Sequence of Anopheles farauti FAR1 (V2).</title>
        <authorList>
            <consortium name="The Broad Institute Genomics Platform"/>
            <person name="Neafsey D.E."/>
            <person name="Besansky N."/>
            <person name="Howell P."/>
            <person name="Walton C."/>
            <person name="Young S.K."/>
            <person name="Zeng Q."/>
            <person name="Gargeya S."/>
            <person name="Fitzgerald M."/>
            <person name="Haas B."/>
            <person name="Abouelleil A."/>
            <person name="Allen A.W."/>
            <person name="Alvarado L."/>
            <person name="Arachchi H.M."/>
            <person name="Berlin A.M."/>
            <person name="Chapman S.B."/>
            <person name="Gainer-Dewar J."/>
            <person name="Goldberg J."/>
            <person name="Griggs A."/>
            <person name="Gujja S."/>
            <person name="Hansen M."/>
            <person name="Howarth C."/>
            <person name="Imamovic A."/>
            <person name="Ireland A."/>
            <person name="Larimer J."/>
            <person name="McCowan C."/>
            <person name="Murphy C."/>
            <person name="Pearson M."/>
            <person name="Poon T.W."/>
            <person name="Priest M."/>
            <person name="Roberts A."/>
            <person name="Saif S."/>
            <person name="Shea T."/>
            <person name="Sisk P."/>
            <person name="Sykes S."/>
            <person name="Wortman J."/>
            <person name="Nusbaum C."/>
            <person name="Birren B."/>
        </authorList>
    </citation>
    <scope>NUCLEOTIDE SEQUENCE [LARGE SCALE GENOMIC DNA]</scope>
    <source>
        <strain evidence="3">FAR1</strain>
    </source>
</reference>
<reference evidence="2" key="2">
    <citation type="submission" date="2020-05" db="UniProtKB">
        <authorList>
            <consortium name="EnsemblMetazoa"/>
        </authorList>
    </citation>
    <scope>IDENTIFICATION</scope>
    <source>
        <strain evidence="2">FAR1</strain>
    </source>
</reference>
<accession>A0A182QTV8</accession>
<dbReference type="Pfam" id="PF16021">
    <property type="entry name" value="PDCD7"/>
    <property type="match status" value="1"/>
</dbReference>
<sequence length="394" mass="46422">MLIRSELFAPNHNEMDVTKPPPPLIDDSFPHPTLLEQLRIFDEQIVHQFLSKFIVENVPAKSKCSSDALDISFHRHNLHEALQILENLKHSKHIMDELLKANDEHDTKWQNELERTEHLKAKLLSLLEPFEDEQIMKKLSLKLAVRRKKRAWQKRRNERLKNQRKTDEAARQQRLREISSWEDEWKEKLKQERIARTELQTKTAVLNDVRRRKARAKRFLTRFEKSLFLYRQRHFADATPTTEPQTLERFEKKMHSLIAEWRGKLNECVREEKNLKDELNRQSAVNEGRRRENRWRKALFGTAAATGGQRIGNRSQEDCWHELVTVRSAWDQFSVAPVVASKGNNSASGTSSVAPATWIMPPDQPQPEWAMYREPKKIKTRKPIDTTSNYDATF</sequence>
<feature type="compositionally biased region" description="Polar residues" evidence="1">
    <location>
        <begin position="342"/>
        <end position="354"/>
    </location>
</feature>
<organism evidence="2 3">
    <name type="scientific">Anopheles farauti</name>
    <dbReference type="NCBI Taxonomy" id="69004"/>
    <lineage>
        <taxon>Eukaryota</taxon>
        <taxon>Metazoa</taxon>
        <taxon>Ecdysozoa</taxon>
        <taxon>Arthropoda</taxon>
        <taxon>Hexapoda</taxon>
        <taxon>Insecta</taxon>
        <taxon>Pterygota</taxon>
        <taxon>Neoptera</taxon>
        <taxon>Endopterygota</taxon>
        <taxon>Diptera</taxon>
        <taxon>Nematocera</taxon>
        <taxon>Culicoidea</taxon>
        <taxon>Culicidae</taxon>
        <taxon>Anophelinae</taxon>
        <taxon>Anopheles</taxon>
    </lineage>
</organism>